<evidence type="ECO:0000313" key="5">
    <source>
        <dbReference type="EMBL" id="EFC40329.1"/>
    </source>
</evidence>
<evidence type="ECO:0000256" key="2">
    <source>
        <dbReference type="ARBA" id="ARBA00022670"/>
    </source>
</evidence>
<dbReference type="GeneID" id="8854760"/>
<evidence type="ECO:0000256" key="4">
    <source>
        <dbReference type="ARBA" id="ARBA00022807"/>
    </source>
</evidence>
<dbReference type="InterPro" id="IPR016125">
    <property type="entry name" value="Peptidase_C15-like"/>
</dbReference>
<reference evidence="5 6" key="1">
    <citation type="journal article" date="2010" name="Cell">
        <title>The genome of Naegleria gruberi illuminates early eukaryotic versatility.</title>
        <authorList>
            <person name="Fritz-Laylin L.K."/>
            <person name="Prochnik S.E."/>
            <person name="Ginger M.L."/>
            <person name="Dacks J.B."/>
            <person name="Carpenter M.L."/>
            <person name="Field M.C."/>
            <person name="Kuo A."/>
            <person name="Paredez A."/>
            <person name="Chapman J."/>
            <person name="Pham J."/>
            <person name="Shu S."/>
            <person name="Neupane R."/>
            <person name="Cipriano M."/>
            <person name="Mancuso J."/>
            <person name="Tu H."/>
            <person name="Salamov A."/>
            <person name="Lindquist E."/>
            <person name="Shapiro H."/>
            <person name="Lucas S."/>
            <person name="Grigoriev I.V."/>
            <person name="Cande W.Z."/>
            <person name="Fulton C."/>
            <person name="Rokhsar D.S."/>
            <person name="Dawson S.C."/>
        </authorList>
    </citation>
    <scope>NUCLEOTIDE SEQUENCE [LARGE SCALE GENOMIC DNA]</scope>
    <source>
        <strain evidence="5 6">NEG-M</strain>
    </source>
</reference>
<comment type="similarity">
    <text evidence="1">Belongs to the peptidase C15 family.</text>
</comment>
<name>D2VSD8_NAEGR</name>
<proteinExistence type="inferred from homology"/>
<keyword evidence="2" id="KW-0645">Protease</keyword>
<dbReference type="PANTHER" id="PTHR23402">
    <property type="entry name" value="PROTEASE FAMILY C15 PYROGLUTAMYL-PEPTIDASE I-RELATED"/>
    <property type="match status" value="1"/>
</dbReference>
<dbReference type="GO" id="GO:0006508">
    <property type="term" value="P:proteolysis"/>
    <property type="evidence" value="ECO:0007669"/>
    <property type="project" value="UniProtKB-KW"/>
</dbReference>
<dbReference type="Pfam" id="PF01470">
    <property type="entry name" value="Peptidase_C15"/>
    <property type="match status" value="1"/>
</dbReference>
<organism evidence="6">
    <name type="scientific">Naegleria gruberi</name>
    <name type="common">Amoeba</name>
    <dbReference type="NCBI Taxonomy" id="5762"/>
    <lineage>
        <taxon>Eukaryota</taxon>
        <taxon>Discoba</taxon>
        <taxon>Heterolobosea</taxon>
        <taxon>Tetramitia</taxon>
        <taxon>Eutetramitia</taxon>
        <taxon>Vahlkampfiidae</taxon>
        <taxon>Naegleria</taxon>
    </lineage>
</organism>
<dbReference type="AlphaFoldDB" id="D2VSD8"/>
<evidence type="ECO:0000256" key="3">
    <source>
        <dbReference type="ARBA" id="ARBA00022801"/>
    </source>
</evidence>
<dbReference type="InterPro" id="IPR036440">
    <property type="entry name" value="Peptidase_C15-like_sf"/>
</dbReference>
<dbReference type="SUPFAM" id="SSF53182">
    <property type="entry name" value="Pyrrolidone carboxyl peptidase (pyroglutamate aminopeptidase)"/>
    <property type="match status" value="1"/>
</dbReference>
<dbReference type="InParanoid" id="D2VSD8"/>
<keyword evidence="6" id="KW-1185">Reference proteome</keyword>
<dbReference type="eggNOG" id="KOG4755">
    <property type="taxonomic scope" value="Eukaryota"/>
</dbReference>
<dbReference type="OMA" id="ICNYCYY"/>
<sequence>MKGVDEYFGNQDGNSDLTRIYIHLGVSGNTIMYEIEERGKNEKSFRVPDEQGEAPQKEPINNNLCIDNYLNCKLNVDQLVEEVNEHLENCKTHIPLSDLVLDSANDKIKYSLIVKSTKDAISEQEDIRKLEDYTSNLEKCVSLITKNGSFCKKSNNAGLFICNYCYYSSLHHTQPKHNCYSLFIHVPPHDLINIDNQIEFVKALVHCIVKQLS</sequence>
<keyword evidence="3" id="KW-0378">Hydrolase</keyword>
<dbReference type="GO" id="GO:0008234">
    <property type="term" value="F:cysteine-type peptidase activity"/>
    <property type="evidence" value="ECO:0007669"/>
    <property type="project" value="UniProtKB-KW"/>
</dbReference>
<dbReference type="Proteomes" id="UP000006671">
    <property type="component" value="Unassembled WGS sequence"/>
</dbReference>
<dbReference type="KEGG" id="ngr:NAEGRDRAFT_71905"/>
<keyword evidence="4" id="KW-0788">Thiol protease</keyword>
<dbReference type="RefSeq" id="XP_002673073.1">
    <property type="nucleotide sequence ID" value="XM_002673027.1"/>
</dbReference>
<evidence type="ECO:0000256" key="1">
    <source>
        <dbReference type="ARBA" id="ARBA00006641"/>
    </source>
</evidence>
<protein>
    <submittedName>
        <fullName evidence="5">Predicted protein</fullName>
    </submittedName>
</protein>
<dbReference type="Gene3D" id="3.40.630.20">
    <property type="entry name" value="Peptidase C15, pyroglutamyl peptidase I-like"/>
    <property type="match status" value="2"/>
</dbReference>
<dbReference type="EMBL" id="GG738893">
    <property type="protein sequence ID" value="EFC40329.1"/>
    <property type="molecule type" value="Genomic_DNA"/>
</dbReference>
<evidence type="ECO:0000313" key="6">
    <source>
        <dbReference type="Proteomes" id="UP000006671"/>
    </source>
</evidence>
<accession>D2VSD8</accession>
<dbReference type="OrthoDB" id="407146at2759"/>
<dbReference type="PANTHER" id="PTHR23402:SF1">
    <property type="entry name" value="PYROGLUTAMYL-PEPTIDASE I"/>
    <property type="match status" value="1"/>
</dbReference>
<dbReference type="VEuPathDB" id="AmoebaDB:NAEGRDRAFT_71905"/>
<dbReference type="STRING" id="5762.D2VSD8"/>
<gene>
    <name evidence="5" type="ORF">NAEGRDRAFT_71905</name>
</gene>